<proteinExistence type="predicted"/>
<accession>A0A0F8X2M9</accession>
<evidence type="ECO:0000256" key="2">
    <source>
        <dbReference type="SAM" id="MobiDB-lite"/>
    </source>
</evidence>
<sequence>MKIIEDEIIGELRYLTVEFDQTELLAGHIGVISQGAVRRYFEGKSPDLKVKKCGGLKLDSQRDIVTMRFGVKNPVGVNPIVASITPGYGEPKLLNPGYAELKADKNMLVEMNERHVIKLDELLKSRNHLVDELDETNKQLLAVQERCDALVAAVMQDAQKFSDLLVENEELKVDLEQTKIALFAECPHCVENEELKLELRKYERRLVAFRDVDVSSLLPAQVAEIQKKIEVEDAADLADAKKVLEDSQLVPLTEIDPGPEGEPELVDGKPDCDGDCNSCESHACDIDEAPE</sequence>
<gene>
    <name evidence="3" type="ORF">LCGC14_2996880</name>
</gene>
<feature type="region of interest" description="Disordered" evidence="2">
    <location>
        <begin position="249"/>
        <end position="271"/>
    </location>
</feature>
<comment type="caution">
    <text evidence="3">The sequence shown here is derived from an EMBL/GenBank/DDBJ whole genome shotgun (WGS) entry which is preliminary data.</text>
</comment>
<reference evidence="3" key="1">
    <citation type="journal article" date="2015" name="Nature">
        <title>Complex archaea that bridge the gap between prokaryotes and eukaryotes.</title>
        <authorList>
            <person name="Spang A."/>
            <person name="Saw J.H."/>
            <person name="Jorgensen S.L."/>
            <person name="Zaremba-Niedzwiedzka K."/>
            <person name="Martijn J."/>
            <person name="Lind A.E."/>
            <person name="van Eijk R."/>
            <person name="Schleper C."/>
            <person name="Guy L."/>
            <person name="Ettema T.J."/>
        </authorList>
    </citation>
    <scope>NUCLEOTIDE SEQUENCE</scope>
</reference>
<feature type="coiled-coil region" evidence="1">
    <location>
        <begin position="119"/>
        <end position="146"/>
    </location>
</feature>
<name>A0A0F8X2M9_9ZZZZ</name>
<evidence type="ECO:0000256" key="1">
    <source>
        <dbReference type="SAM" id="Coils"/>
    </source>
</evidence>
<dbReference type="AlphaFoldDB" id="A0A0F8X2M9"/>
<organism evidence="3">
    <name type="scientific">marine sediment metagenome</name>
    <dbReference type="NCBI Taxonomy" id="412755"/>
    <lineage>
        <taxon>unclassified sequences</taxon>
        <taxon>metagenomes</taxon>
        <taxon>ecological metagenomes</taxon>
    </lineage>
</organism>
<keyword evidence="1" id="KW-0175">Coiled coil</keyword>
<protein>
    <submittedName>
        <fullName evidence="3">Uncharacterized protein</fullName>
    </submittedName>
</protein>
<evidence type="ECO:0000313" key="3">
    <source>
        <dbReference type="EMBL" id="KKK63178.1"/>
    </source>
</evidence>
<dbReference type="EMBL" id="LAZR01061638">
    <property type="protein sequence ID" value="KKK63178.1"/>
    <property type="molecule type" value="Genomic_DNA"/>
</dbReference>